<dbReference type="GO" id="GO:1990269">
    <property type="term" value="F:RNA polymerase II C-terminal domain phosphoserine binding"/>
    <property type="evidence" value="ECO:0007669"/>
    <property type="project" value="TreeGrafter"/>
</dbReference>
<dbReference type="PROSITE" id="PS51360">
    <property type="entry name" value="PLUS3"/>
    <property type="match status" value="1"/>
</dbReference>
<organism evidence="10 11">
    <name type="scientific">Mizuhopecten yessoensis</name>
    <name type="common">Japanese scallop</name>
    <name type="synonym">Patinopecten yessoensis</name>
    <dbReference type="NCBI Taxonomy" id="6573"/>
    <lineage>
        <taxon>Eukaryota</taxon>
        <taxon>Metazoa</taxon>
        <taxon>Spiralia</taxon>
        <taxon>Lophotrochozoa</taxon>
        <taxon>Mollusca</taxon>
        <taxon>Bivalvia</taxon>
        <taxon>Autobranchia</taxon>
        <taxon>Pteriomorphia</taxon>
        <taxon>Pectinida</taxon>
        <taxon>Pectinoidea</taxon>
        <taxon>Pectinidae</taxon>
        <taxon>Mizuhopecten</taxon>
    </lineage>
</organism>
<feature type="compositionally biased region" description="Basic and acidic residues" evidence="8">
    <location>
        <begin position="269"/>
        <end position="287"/>
    </location>
</feature>
<dbReference type="OrthoDB" id="166375at2759"/>
<comment type="caution">
    <text evidence="10">The sequence shown here is derived from an EMBL/GenBank/DDBJ whole genome shotgun (WGS) entry which is preliminary data.</text>
</comment>
<dbReference type="Pfam" id="PF03126">
    <property type="entry name" value="Plus-3"/>
    <property type="match status" value="1"/>
</dbReference>
<feature type="region of interest" description="Disordered" evidence="8">
    <location>
        <begin position="591"/>
        <end position="624"/>
    </location>
</feature>
<sequence length="685" mass="78663">MSKRKKSAALIDSDSDESDSGSDLEEDLKALTKRKRQDSDSETSESDDNWTMNGEGKKKKKLKQTNKKASRKSTAISSSSESDGESDKHVSEPEEGEVSESGSNSGPAEESEPESDKETFHDEYDENLYGDEEDRKKLEQMTEKEREQILFNRGELRQVLKTRFEIEKKLRQAKKKGLMNKDKPANDSAIHKSTSQRSTERRKNMEEKKDSKKFAALKDLKAKREEKKKLAEELEKQEQKKKLLKASEIYSDDDDDDDDEDDDEEEREEETKSRSRDQDTRENKFGSDSDSSSGSSYSGYNSESDHGSTRGSKRKVQFVSTKEELTKVKISRHKLEKWCHMPFFRKTVQGCYVRIGIGNHEGQAVYRVAEIIGVVDTAKVYQLGTTRTNKGLKLRHGHSERVYRLEFVSNQDFTDSEFFKWKEAMMLGGLTLPTIDEIERKFKDIRDALQYKFKENDIEEIVADKLKFKKNPHNYAVKKTLLLKQKEVADIEGDQVGQSKIKQELEQLEERATELDRRRSSNISSISYINQRNRLRNMIDAEEACKVEVAAMKTAIADPFTRRQCRPTIVTKSKESVADIEAKVKAEELKNLSLPEMDRSNQGDNGKSRSEKLNKADPLKFLEPTKQKSTEDLFDVHNFDITIDLEVPSSTPVMAVNNRSAQNVRDPTPRRSLNLEEYKKMKGLI</sequence>
<feature type="domain" description="Plus3" evidence="9">
    <location>
        <begin position="319"/>
        <end position="450"/>
    </location>
</feature>
<evidence type="ECO:0000259" key="9">
    <source>
        <dbReference type="PROSITE" id="PS51360"/>
    </source>
</evidence>
<dbReference type="PANTHER" id="PTHR13115">
    <property type="entry name" value="RNA POLYMERASE-ASSOCIATED PROTEIN RTF1 HOMOLOG"/>
    <property type="match status" value="1"/>
</dbReference>
<keyword evidence="6" id="KW-0804">Transcription</keyword>
<accession>A0A210PQ68</accession>
<dbReference type="SUPFAM" id="SSF159042">
    <property type="entry name" value="Plus3-like"/>
    <property type="match status" value="1"/>
</dbReference>
<reference evidence="10 11" key="1">
    <citation type="journal article" date="2017" name="Nat. Ecol. Evol.">
        <title>Scallop genome provides insights into evolution of bilaterian karyotype and development.</title>
        <authorList>
            <person name="Wang S."/>
            <person name="Zhang J."/>
            <person name="Jiao W."/>
            <person name="Li J."/>
            <person name="Xun X."/>
            <person name="Sun Y."/>
            <person name="Guo X."/>
            <person name="Huan P."/>
            <person name="Dong B."/>
            <person name="Zhang L."/>
            <person name="Hu X."/>
            <person name="Sun X."/>
            <person name="Wang J."/>
            <person name="Zhao C."/>
            <person name="Wang Y."/>
            <person name="Wang D."/>
            <person name="Huang X."/>
            <person name="Wang R."/>
            <person name="Lv J."/>
            <person name="Li Y."/>
            <person name="Zhang Z."/>
            <person name="Liu B."/>
            <person name="Lu W."/>
            <person name="Hui Y."/>
            <person name="Liang J."/>
            <person name="Zhou Z."/>
            <person name="Hou R."/>
            <person name="Li X."/>
            <person name="Liu Y."/>
            <person name="Li H."/>
            <person name="Ning X."/>
            <person name="Lin Y."/>
            <person name="Zhao L."/>
            <person name="Xing Q."/>
            <person name="Dou J."/>
            <person name="Li Y."/>
            <person name="Mao J."/>
            <person name="Guo H."/>
            <person name="Dou H."/>
            <person name="Li T."/>
            <person name="Mu C."/>
            <person name="Jiang W."/>
            <person name="Fu Q."/>
            <person name="Fu X."/>
            <person name="Miao Y."/>
            <person name="Liu J."/>
            <person name="Yu Q."/>
            <person name="Li R."/>
            <person name="Liao H."/>
            <person name="Li X."/>
            <person name="Kong Y."/>
            <person name="Jiang Z."/>
            <person name="Chourrout D."/>
            <person name="Li R."/>
            <person name="Bao Z."/>
        </authorList>
    </citation>
    <scope>NUCLEOTIDE SEQUENCE [LARGE SCALE GENOMIC DNA]</scope>
    <source>
        <strain evidence="10 11">PY_sf001</strain>
    </source>
</reference>
<proteinExistence type="predicted"/>
<dbReference type="FunFam" id="3.90.70.200:FF:000001">
    <property type="entry name" value="RNA polymerase-associated protein RTF1 homolog"/>
    <property type="match status" value="1"/>
</dbReference>
<name>A0A210PQ68_MIZYE</name>
<dbReference type="GO" id="GO:0003677">
    <property type="term" value="F:DNA binding"/>
    <property type="evidence" value="ECO:0007669"/>
    <property type="project" value="InterPro"/>
</dbReference>
<feature type="region of interest" description="Disordered" evidence="8">
    <location>
        <begin position="1"/>
        <end position="148"/>
    </location>
</feature>
<keyword evidence="5" id="KW-0010">Activator</keyword>
<dbReference type="InterPro" id="IPR004343">
    <property type="entry name" value="Plus-3_dom"/>
</dbReference>
<protein>
    <submittedName>
        <fullName evidence="10">RNA polymerase-associated protein RTF1-like</fullName>
    </submittedName>
</protein>
<dbReference type="InterPro" id="IPR036128">
    <property type="entry name" value="Plus3-like_sf"/>
</dbReference>
<evidence type="ECO:0000256" key="2">
    <source>
        <dbReference type="ARBA" id="ARBA00022553"/>
    </source>
</evidence>
<comment type="subcellular location">
    <subcellularLocation>
        <location evidence="1">Nucleus</location>
        <location evidence="1">Nucleoplasm</location>
    </subcellularLocation>
</comment>
<dbReference type="PANTHER" id="PTHR13115:SF8">
    <property type="entry name" value="RNA POLYMERASE-ASSOCIATED PROTEIN RTF1 HOMOLOG"/>
    <property type="match status" value="1"/>
</dbReference>
<evidence type="ECO:0000256" key="5">
    <source>
        <dbReference type="ARBA" id="ARBA00023159"/>
    </source>
</evidence>
<evidence type="ECO:0000256" key="3">
    <source>
        <dbReference type="ARBA" id="ARBA00023015"/>
    </source>
</evidence>
<dbReference type="GO" id="GO:0016593">
    <property type="term" value="C:Cdc73/Paf1 complex"/>
    <property type="evidence" value="ECO:0007669"/>
    <property type="project" value="TreeGrafter"/>
</dbReference>
<evidence type="ECO:0000256" key="4">
    <source>
        <dbReference type="ARBA" id="ARBA00023054"/>
    </source>
</evidence>
<feature type="compositionally biased region" description="Basic residues" evidence="8">
    <location>
        <begin position="57"/>
        <end position="71"/>
    </location>
</feature>
<feature type="compositionally biased region" description="Low complexity" evidence="8">
    <location>
        <begin position="288"/>
        <end position="302"/>
    </location>
</feature>
<feature type="compositionally biased region" description="Acidic residues" evidence="8">
    <location>
        <begin position="250"/>
        <end position="268"/>
    </location>
</feature>
<dbReference type="AlphaFoldDB" id="A0A210PQ68"/>
<dbReference type="EMBL" id="NEDP02005560">
    <property type="protein sequence ID" value="OWF38612.1"/>
    <property type="molecule type" value="Genomic_DNA"/>
</dbReference>
<dbReference type="SMART" id="SM00719">
    <property type="entry name" value="Plus3"/>
    <property type="match status" value="1"/>
</dbReference>
<keyword evidence="3" id="KW-0805">Transcription regulation</keyword>
<keyword evidence="7" id="KW-0539">Nucleus</keyword>
<dbReference type="Proteomes" id="UP000242188">
    <property type="component" value="Unassembled WGS sequence"/>
</dbReference>
<keyword evidence="11" id="KW-1185">Reference proteome</keyword>
<keyword evidence="4" id="KW-0175">Coiled coil</keyword>
<evidence type="ECO:0000256" key="8">
    <source>
        <dbReference type="SAM" id="MobiDB-lite"/>
    </source>
</evidence>
<evidence type="ECO:0000256" key="1">
    <source>
        <dbReference type="ARBA" id="ARBA00004642"/>
    </source>
</evidence>
<evidence type="ECO:0000313" key="11">
    <source>
        <dbReference type="Proteomes" id="UP000242188"/>
    </source>
</evidence>
<feature type="compositionally biased region" description="Low complexity" evidence="8">
    <location>
        <begin position="72"/>
        <end position="81"/>
    </location>
</feature>
<gene>
    <name evidence="10" type="ORF">KP79_PYT09934</name>
</gene>
<evidence type="ECO:0000313" key="10">
    <source>
        <dbReference type="EMBL" id="OWF38612.1"/>
    </source>
</evidence>
<evidence type="ECO:0000256" key="7">
    <source>
        <dbReference type="ARBA" id="ARBA00023242"/>
    </source>
</evidence>
<keyword evidence="2" id="KW-0597">Phosphoprotein</keyword>
<feature type="compositionally biased region" description="Basic and acidic residues" evidence="8">
    <location>
        <begin position="198"/>
        <end position="241"/>
    </location>
</feature>
<dbReference type="Gene3D" id="3.90.70.200">
    <property type="entry name" value="Plus-3 domain"/>
    <property type="match status" value="1"/>
</dbReference>
<feature type="region of interest" description="Disordered" evidence="8">
    <location>
        <begin position="171"/>
        <end position="316"/>
    </location>
</feature>
<evidence type="ECO:0000256" key="6">
    <source>
        <dbReference type="ARBA" id="ARBA00023163"/>
    </source>
</evidence>
<feature type="compositionally biased region" description="Acidic residues" evidence="8">
    <location>
        <begin position="123"/>
        <end position="132"/>
    </location>
</feature>
<dbReference type="STRING" id="6573.A0A210PQ68"/>
<feature type="compositionally biased region" description="Basic and acidic residues" evidence="8">
    <location>
        <begin position="133"/>
        <end position="148"/>
    </location>
</feature>
<feature type="compositionally biased region" description="Acidic residues" evidence="8">
    <location>
        <begin position="13"/>
        <end position="26"/>
    </location>
</feature>